<evidence type="ECO:0000313" key="3">
    <source>
        <dbReference type="Proteomes" id="UP000001096"/>
    </source>
</evidence>
<organism evidence="2 3">
    <name type="scientific">Afipia broomeae ATCC 49717</name>
    <dbReference type="NCBI Taxonomy" id="883078"/>
    <lineage>
        <taxon>Bacteria</taxon>
        <taxon>Pseudomonadati</taxon>
        <taxon>Pseudomonadota</taxon>
        <taxon>Alphaproteobacteria</taxon>
        <taxon>Hyphomicrobiales</taxon>
        <taxon>Nitrobacteraceae</taxon>
        <taxon>Afipia</taxon>
    </lineage>
</organism>
<dbReference type="PANTHER" id="PTHR14969">
    <property type="entry name" value="SPHINGOSINE-1-PHOSPHATE PHOSPHOHYDROLASE"/>
    <property type="match status" value="1"/>
</dbReference>
<sequence>MRSGGLPWMPFCLRFWQWRWLSLFHRFGCIPRPFAVLQIRNFLKHAADSSFPSDHSTVLFALGFALWASGWVPGRSAGALAVVLGISVGWARVYLAAHYPLDIVGAAGVAATSSWAVASPMGRTISARLTIWGEHLFGWSIARNLRRRR</sequence>
<dbReference type="InterPro" id="IPR036938">
    <property type="entry name" value="PAP2/HPO_sf"/>
</dbReference>
<dbReference type="eggNOG" id="COG0671">
    <property type="taxonomic scope" value="Bacteria"/>
</dbReference>
<protein>
    <recommendedName>
        <fullName evidence="1">Phosphatidic acid phosphatase type 2/haloperoxidase domain-containing protein</fullName>
    </recommendedName>
</protein>
<dbReference type="HOGENOM" id="CLU_1745797_0_0_5"/>
<dbReference type="PANTHER" id="PTHR14969:SF13">
    <property type="entry name" value="AT30094P"/>
    <property type="match status" value="1"/>
</dbReference>
<comment type="caution">
    <text evidence="2">The sequence shown here is derived from an EMBL/GenBank/DDBJ whole genome shotgun (WGS) entry which is preliminary data.</text>
</comment>
<dbReference type="InterPro" id="IPR000326">
    <property type="entry name" value="PAP2/HPO"/>
</dbReference>
<feature type="domain" description="Phosphatidic acid phosphatase type 2/haloperoxidase" evidence="1">
    <location>
        <begin position="6"/>
        <end position="118"/>
    </location>
</feature>
<dbReference type="AlphaFoldDB" id="K8PMV6"/>
<dbReference type="EMBL" id="AGWX01000001">
    <property type="protein sequence ID" value="EKS42124.1"/>
    <property type="molecule type" value="Genomic_DNA"/>
</dbReference>
<gene>
    <name evidence="2" type="ORF">HMPREF9695_01216</name>
</gene>
<keyword evidence="3" id="KW-1185">Reference proteome</keyword>
<evidence type="ECO:0000313" key="2">
    <source>
        <dbReference type="EMBL" id="EKS42124.1"/>
    </source>
</evidence>
<evidence type="ECO:0000259" key="1">
    <source>
        <dbReference type="SMART" id="SM00014"/>
    </source>
</evidence>
<name>K8PMV6_9BRAD</name>
<dbReference type="SMART" id="SM00014">
    <property type="entry name" value="acidPPc"/>
    <property type="match status" value="1"/>
</dbReference>
<dbReference type="Gene3D" id="1.20.144.10">
    <property type="entry name" value="Phosphatidic acid phosphatase type 2/haloperoxidase"/>
    <property type="match status" value="1"/>
</dbReference>
<dbReference type="Pfam" id="PF01569">
    <property type="entry name" value="PAP2"/>
    <property type="match status" value="1"/>
</dbReference>
<dbReference type="Proteomes" id="UP000001096">
    <property type="component" value="Unassembled WGS sequence"/>
</dbReference>
<dbReference type="SUPFAM" id="SSF48317">
    <property type="entry name" value="Acid phosphatase/Vanadium-dependent haloperoxidase"/>
    <property type="match status" value="1"/>
</dbReference>
<accession>K8PMV6</accession>
<proteinExistence type="predicted"/>
<reference evidence="2 3" key="1">
    <citation type="submission" date="2012-04" db="EMBL/GenBank/DDBJ databases">
        <title>The Genome Sequence of Afipia broomeae ATCC 49717.</title>
        <authorList>
            <consortium name="The Broad Institute Genome Sequencing Platform"/>
            <person name="Earl A."/>
            <person name="Ward D."/>
            <person name="Feldgarden M."/>
            <person name="Gevers D."/>
            <person name="Huys G."/>
            <person name="Walker B."/>
            <person name="Young S.K."/>
            <person name="Zeng Q."/>
            <person name="Gargeya S."/>
            <person name="Fitzgerald M."/>
            <person name="Haas B."/>
            <person name="Abouelleil A."/>
            <person name="Alvarado L."/>
            <person name="Arachchi H.M."/>
            <person name="Berlin A."/>
            <person name="Chapman S.B."/>
            <person name="Goldberg J."/>
            <person name="Griggs A."/>
            <person name="Gujja S."/>
            <person name="Hansen M."/>
            <person name="Howarth C."/>
            <person name="Imamovic A."/>
            <person name="Larimer J."/>
            <person name="McCowen C."/>
            <person name="Montmayeur A."/>
            <person name="Murphy C."/>
            <person name="Neiman D."/>
            <person name="Pearson M."/>
            <person name="Priest M."/>
            <person name="Roberts A."/>
            <person name="Saif S."/>
            <person name="Shea T."/>
            <person name="Sisk P."/>
            <person name="Sykes S."/>
            <person name="Wortman J."/>
            <person name="Nusbaum C."/>
            <person name="Birren B."/>
        </authorList>
    </citation>
    <scope>NUCLEOTIDE SEQUENCE [LARGE SCALE GENOMIC DNA]</scope>
    <source>
        <strain evidence="2 3">ATCC 49717</strain>
    </source>
</reference>